<name>A0A0D2FI08_9EURO</name>
<dbReference type="InterPro" id="IPR010729">
    <property type="entry name" value="Ribosomal_uL29_mit"/>
</dbReference>
<dbReference type="STRING" id="5601.A0A0D2FI08"/>
<dbReference type="GO" id="GO:0005762">
    <property type="term" value="C:mitochondrial large ribosomal subunit"/>
    <property type="evidence" value="ECO:0007669"/>
    <property type="project" value="TreeGrafter"/>
</dbReference>
<evidence type="ECO:0000313" key="10">
    <source>
        <dbReference type="Proteomes" id="UP000054266"/>
    </source>
</evidence>
<comment type="subunit">
    <text evidence="6">Component of the mitochondrial large ribosomal subunit. Mature mitochondrial ribosomes consist of a small (37S) and a large (54S) subunit. The 37S subunit contains at least 33 different proteins and 1 molecule of RNA (15S). The 54S subunit contains at least 45 different proteins and 1 molecule of RNA (21S).</text>
</comment>
<evidence type="ECO:0000256" key="6">
    <source>
        <dbReference type="ARBA" id="ARBA00026009"/>
    </source>
</evidence>
<keyword evidence="3" id="KW-0689">Ribosomal protein</keyword>
<dbReference type="GO" id="GO:0003735">
    <property type="term" value="F:structural constituent of ribosome"/>
    <property type="evidence" value="ECO:0007669"/>
    <property type="project" value="InterPro"/>
</dbReference>
<evidence type="ECO:0000256" key="5">
    <source>
        <dbReference type="ARBA" id="ARBA00023274"/>
    </source>
</evidence>
<dbReference type="InterPro" id="IPR038340">
    <property type="entry name" value="MRP-L47_sf"/>
</dbReference>
<protein>
    <recommendedName>
        <fullName evidence="7">Large ribosomal subunit protein uL29m</fullName>
    </recommendedName>
    <alternativeName>
        <fullName evidence="8">54S ribosomal protein L4, mitochondrial</fullName>
    </alternativeName>
</protein>
<dbReference type="Proteomes" id="UP000054266">
    <property type="component" value="Unassembled WGS sequence"/>
</dbReference>
<reference evidence="9 10" key="1">
    <citation type="submission" date="2015-01" db="EMBL/GenBank/DDBJ databases">
        <title>The Genome Sequence of Capronia semiimmersa CBS27337.</title>
        <authorList>
            <consortium name="The Broad Institute Genomics Platform"/>
            <person name="Cuomo C."/>
            <person name="de Hoog S."/>
            <person name="Gorbushina A."/>
            <person name="Stielow B."/>
            <person name="Teixiera M."/>
            <person name="Abouelleil A."/>
            <person name="Chapman S.B."/>
            <person name="Priest M."/>
            <person name="Young S.K."/>
            <person name="Wortman J."/>
            <person name="Nusbaum C."/>
            <person name="Birren B."/>
        </authorList>
    </citation>
    <scope>NUCLEOTIDE SEQUENCE [LARGE SCALE GENOMIC DNA]</scope>
    <source>
        <strain evidence="9 10">CBS 27337</strain>
    </source>
</reference>
<sequence length="264" mass="29503">MASLTRPFLAPSNTTTVPLFLAPAFARPFPVSISVTAQFSTSAPNQRASATRKQAGIKAATSGKPNWALKARPKIDRNKKRGVSAIRRTGPRSTRGLWNYPLPVPVARDHRATNPEYAETQDHGLWGFFDQSKEAMLGPEQESSHGRAWEYKELSLKSFDDLHKLYWVCVKELNRTLTREKERTRLRAGFGEVEHQERVNVIKTTMQTIREVLVDRQLSFQQAHVLVNQKTVADIFAEAEAPALEDEAASSAQKDIPKSSPAAL</sequence>
<keyword evidence="5" id="KW-0687">Ribonucleoprotein</keyword>
<dbReference type="GO" id="GO:0032543">
    <property type="term" value="P:mitochondrial translation"/>
    <property type="evidence" value="ECO:0007669"/>
    <property type="project" value="TreeGrafter"/>
</dbReference>
<comment type="similarity">
    <text evidence="2">Belongs to the universal ribosomal protein uL29 family.</text>
</comment>
<dbReference type="PANTHER" id="PTHR21183">
    <property type="entry name" value="RIBOSOMAL PROTEIN L47, MITOCHONDRIAL-RELATED"/>
    <property type="match status" value="1"/>
</dbReference>
<evidence type="ECO:0000256" key="8">
    <source>
        <dbReference type="ARBA" id="ARBA00035399"/>
    </source>
</evidence>
<keyword evidence="10" id="KW-1185">Reference proteome</keyword>
<evidence type="ECO:0000256" key="7">
    <source>
        <dbReference type="ARBA" id="ARBA00035289"/>
    </source>
</evidence>
<dbReference type="EMBL" id="KN846959">
    <property type="protein sequence ID" value="KIW66395.1"/>
    <property type="molecule type" value="Genomic_DNA"/>
</dbReference>
<proteinExistence type="inferred from homology"/>
<evidence type="ECO:0000256" key="1">
    <source>
        <dbReference type="ARBA" id="ARBA00004173"/>
    </source>
</evidence>
<evidence type="ECO:0000256" key="3">
    <source>
        <dbReference type="ARBA" id="ARBA00022980"/>
    </source>
</evidence>
<keyword evidence="4" id="KW-0496">Mitochondrion</keyword>
<accession>A0A0D2FI08</accession>
<dbReference type="AlphaFoldDB" id="A0A0D2FI08"/>
<dbReference type="Pfam" id="PF06984">
    <property type="entry name" value="MRP-L47"/>
    <property type="match status" value="1"/>
</dbReference>
<dbReference type="Gene3D" id="6.10.330.20">
    <property type="match status" value="1"/>
</dbReference>
<organism evidence="9 10">
    <name type="scientific">Phialophora macrospora</name>
    <dbReference type="NCBI Taxonomy" id="1851006"/>
    <lineage>
        <taxon>Eukaryota</taxon>
        <taxon>Fungi</taxon>
        <taxon>Dikarya</taxon>
        <taxon>Ascomycota</taxon>
        <taxon>Pezizomycotina</taxon>
        <taxon>Eurotiomycetes</taxon>
        <taxon>Chaetothyriomycetidae</taxon>
        <taxon>Chaetothyriales</taxon>
        <taxon>Herpotrichiellaceae</taxon>
        <taxon>Phialophora</taxon>
    </lineage>
</organism>
<dbReference type="PANTHER" id="PTHR21183:SF18">
    <property type="entry name" value="LARGE RIBOSOMAL SUBUNIT PROTEIN UL29M"/>
    <property type="match status" value="1"/>
</dbReference>
<evidence type="ECO:0000256" key="4">
    <source>
        <dbReference type="ARBA" id="ARBA00023128"/>
    </source>
</evidence>
<dbReference type="HOGENOM" id="CLU_063281_0_1_1"/>
<evidence type="ECO:0000313" key="9">
    <source>
        <dbReference type="EMBL" id="KIW66395.1"/>
    </source>
</evidence>
<gene>
    <name evidence="9" type="ORF">PV04_05731</name>
</gene>
<comment type="subcellular location">
    <subcellularLocation>
        <location evidence="1">Mitochondrion</location>
    </subcellularLocation>
</comment>
<evidence type="ECO:0000256" key="2">
    <source>
        <dbReference type="ARBA" id="ARBA00009254"/>
    </source>
</evidence>